<dbReference type="Proteomes" id="UP000008986">
    <property type="component" value="Segment"/>
</dbReference>
<dbReference type="EMBL" id="GQ357915">
    <property type="protein sequence ID" value="ACV50040.1"/>
    <property type="molecule type" value="Genomic_DNA"/>
</dbReference>
<sequence>MTPLIESVIETYNSQKPLNEGISAPLHDLNAKGAVANWDNSIVKYAKSKLTGLKSTANANIAKMEGTLAMDVGGGGQDFNKLIAVLEYLRQEYGAPYNAPYRNQSDLNFSFKVPINAAVWKYYVDGMKFRHPELDPKAHLNYHGIEVFSSVKHLSDNKFDISFGIKMIK</sequence>
<reference evidence="2" key="1">
    <citation type="submission" date="2009-07" db="EMBL/GenBank/DDBJ databases">
        <authorList>
            <person name="Kropinski A.M."/>
            <person name="Villegas A."/>
            <person name="Lingohr E.J."/>
        </authorList>
    </citation>
    <scope>NUCLEOTIDE SEQUENCE [LARGE SCALE GENOMIC DNA]</scope>
</reference>
<dbReference type="RefSeq" id="YP_003358872.1">
    <property type="nucleotide sequence ID" value="NC_013697.1"/>
</dbReference>
<evidence type="ECO:0000313" key="2">
    <source>
        <dbReference type="Proteomes" id="UP000008986"/>
    </source>
</evidence>
<accession>C9DFY9</accession>
<dbReference type="GeneID" id="8683964"/>
<dbReference type="KEGG" id="vg:8683964"/>
<organism evidence="1 2">
    <name type="scientific">Delftia phage PhiW-14</name>
    <name type="common">Deftia acidovorans bacteriophage phiW-14</name>
    <dbReference type="NCBI Taxonomy" id="665032"/>
    <lineage>
        <taxon>Viruses</taxon>
        <taxon>Duplodnaviria</taxon>
        <taxon>Heunggongvirae</taxon>
        <taxon>Uroviricota</taxon>
        <taxon>Caudoviricetes</taxon>
        <taxon>Ionavirus</taxon>
        <taxon>Ionavirus W14</taxon>
    </lineage>
</organism>
<proteinExistence type="predicted"/>
<name>C9DFY9_BPW14</name>
<organismHost>
    <name type="scientific">Delftia acidovorans</name>
    <name type="common">Pseudomonas acidovorans</name>
    <name type="synonym">Comamonas acidovorans</name>
    <dbReference type="NCBI Taxonomy" id="80866"/>
</organismHost>
<keyword evidence="2" id="KW-1185">Reference proteome</keyword>
<evidence type="ECO:0000313" key="1">
    <source>
        <dbReference type="EMBL" id="ACV50040.1"/>
    </source>
</evidence>
<gene>
    <name evidence="1" type="primary">17</name>
</gene>
<protein>
    <submittedName>
        <fullName evidence="1">Uncharacterized protein</fullName>
    </submittedName>
</protein>